<gene>
    <name evidence="6" type="primary">coaX</name>
    <name evidence="7" type="ORF">KQI68_05170</name>
</gene>
<evidence type="ECO:0000256" key="4">
    <source>
        <dbReference type="ARBA" id="ARBA00022777"/>
    </source>
</evidence>
<comment type="caution">
    <text evidence="7">The sequence shown here is derived from an EMBL/GenBank/DDBJ whole genome shotgun (WGS) entry which is preliminary data.</text>
</comment>
<organism evidence="7 8">
    <name type="scientific">Peptoniphilus ovalis</name>
    <dbReference type="NCBI Taxonomy" id="2841503"/>
    <lineage>
        <taxon>Bacteria</taxon>
        <taxon>Bacillati</taxon>
        <taxon>Bacillota</taxon>
        <taxon>Tissierellia</taxon>
        <taxon>Tissierellales</taxon>
        <taxon>Peptoniphilaceae</taxon>
        <taxon>Peptoniphilus</taxon>
    </lineage>
</organism>
<evidence type="ECO:0000256" key="2">
    <source>
        <dbReference type="ARBA" id="ARBA00022679"/>
    </source>
</evidence>
<dbReference type="Proteomes" id="UP000783742">
    <property type="component" value="Unassembled WGS sequence"/>
</dbReference>
<keyword evidence="6" id="KW-0173">Coenzyme A biosynthesis</keyword>
<comment type="subunit">
    <text evidence="6">Homodimer.</text>
</comment>
<protein>
    <recommendedName>
        <fullName evidence="6">Type III pantothenate kinase</fullName>
        <ecNumber evidence="6">2.7.1.33</ecNumber>
    </recommendedName>
    <alternativeName>
        <fullName evidence="6">PanK-III</fullName>
    </alternativeName>
    <alternativeName>
        <fullName evidence="6">Pantothenic acid kinase</fullName>
    </alternativeName>
</protein>
<keyword evidence="8" id="KW-1185">Reference proteome</keyword>
<dbReference type="InterPro" id="IPR004619">
    <property type="entry name" value="Type_III_PanK"/>
</dbReference>
<comment type="caution">
    <text evidence="6">Lacks conserved residue(s) required for the propagation of feature annotation.</text>
</comment>
<evidence type="ECO:0000256" key="1">
    <source>
        <dbReference type="ARBA" id="ARBA00004496"/>
    </source>
</evidence>
<dbReference type="GO" id="GO:0004594">
    <property type="term" value="F:pantothenate kinase activity"/>
    <property type="evidence" value="ECO:0007669"/>
    <property type="project" value="UniProtKB-EC"/>
</dbReference>
<feature type="binding site" evidence="6">
    <location>
        <position position="184"/>
    </location>
    <ligand>
        <name>substrate</name>
    </ligand>
</feature>
<comment type="function">
    <text evidence="6">Catalyzes the phosphorylation of pantothenate (Pan), the first step in CoA biosynthesis.</text>
</comment>
<keyword evidence="3 6" id="KW-0547">Nucleotide-binding</keyword>
<keyword evidence="2 6" id="KW-0808">Transferase</keyword>
<feature type="binding site" evidence="6">
    <location>
        <begin position="107"/>
        <end position="110"/>
    </location>
    <ligand>
        <name>substrate</name>
    </ligand>
</feature>
<dbReference type="EC" id="2.7.1.33" evidence="6"/>
<evidence type="ECO:0000313" key="7">
    <source>
        <dbReference type="EMBL" id="MBU5669231.1"/>
    </source>
</evidence>
<feature type="active site" description="Proton acceptor" evidence="6">
    <location>
        <position position="109"/>
    </location>
</feature>
<keyword evidence="6" id="KW-0963">Cytoplasm</keyword>
<dbReference type="HAMAP" id="MF_01274">
    <property type="entry name" value="Pantothen_kinase_3"/>
    <property type="match status" value="1"/>
</dbReference>
<dbReference type="EMBL" id="JAHLQO010000003">
    <property type="protein sequence ID" value="MBU5669231.1"/>
    <property type="molecule type" value="Genomic_DNA"/>
</dbReference>
<comment type="similarity">
    <text evidence="6">Belongs to the type III pantothenate kinase family.</text>
</comment>
<evidence type="ECO:0000256" key="6">
    <source>
        <dbReference type="HAMAP-Rule" id="MF_01274"/>
    </source>
</evidence>
<proteinExistence type="inferred from homology"/>
<evidence type="ECO:0000256" key="5">
    <source>
        <dbReference type="ARBA" id="ARBA00022840"/>
    </source>
</evidence>
<dbReference type="RefSeq" id="WP_216549074.1">
    <property type="nucleotide sequence ID" value="NZ_JAHLQO010000003.1"/>
</dbReference>
<evidence type="ECO:0000313" key="8">
    <source>
        <dbReference type="Proteomes" id="UP000783742"/>
    </source>
</evidence>
<feature type="binding site" evidence="6">
    <location>
        <begin position="6"/>
        <end position="13"/>
    </location>
    <ligand>
        <name>ATP</name>
        <dbReference type="ChEBI" id="CHEBI:30616"/>
    </ligand>
</feature>
<keyword evidence="5 6" id="KW-0067">ATP-binding</keyword>
<comment type="cofactor">
    <cofactor evidence="6">
        <name>NH4(+)</name>
        <dbReference type="ChEBI" id="CHEBI:28938"/>
    </cofactor>
    <cofactor evidence="6">
        <name>K(+)</name>
        <dbReference type="ChEBI" id="CHEBI:29103"/>
    </cofactor>
    <text evidence="6">A monovalent cation. Ammonium or potassium.</text>
</comment>
<dbReference type="Pfam" id="PF03309">
    <property type="entry name" value="Pan_kinase"/>
    <property type="match status" value="1"/>
</dbReference>
<dbReference type="PANTHER" id="PTHR34265:SF1">
    <property type="entry name" value="TYPE III PANTOTHENATE KINASE"/>
    <property type="match status" value="1"/>
</dbReference>
<comment type="pathway">
    <text evidence="6">Cofactor biosynthesis; coenzyme A biosynthesis; CoA from (R)-pantothenate: step 1/5.</text>
</comment>
<dbReference type="PANTHER" id="PTHR34265">
    <property type="entry name" value="TYPE III PANTOTHENATE KINASE"/>
    <property type="match status" value="1"/>
</dbReference>
<reference evidence="7 8" key="1">
    <citation type="submission" date="2021-06" db="EMBL/GenBank/DDBJ databases">
        <authorList>
            <person name="Sun Q."/>
            <person name="Li D."/>
        </authorList>
    </citation>
    <scope>NUCLEOTIDE SEQUENCE [LARGE SCALE GENOMIC DNA]</scope>
    <source>
        <strain evidence="7 8">MSJ-1</strain>
    </source>
</reference>
<evidence type="ECO:0000256" key="3">
    <source>
        <dbReference type="ARBA" id="ARBA00022741"/>
    </source>
</evidence>
<comment type="catalytic activity">
    <reaction evidence="6">
        <text>(R)-pantothenate + ATP = (R)-4'-phosphopantothenate + ADP + H(+)</text>
        <dbReference type="Rhea" id="RHEA:16373"/>
        <dbReference type="ChEBI" id="CHEBI:10986"/>
        <dbReference type="ChEBI" id="CHEBI:15378"/>
        <dbReference type="ChEBI" id="CHEBI:29032"/>
        <dbReference type="ChEBI" id="CHEBI:30616"/>
        <dbReference type="ChEBI" id="CHEBI:456216"/>
        <dbReference type="EC" id="2.7.1.33"/>
    </reaction>
</comment>
<keyword evidence="4 6" id="KW-0418">Kinase</keyword>
<keyword evidence="6" id="KW-0630">Potassium</keyword>
<sequence>MLLAIDVENKNTIFGLFEDDKLLTSFSVKTDRQRTVEEISLTIKLILMDRDMNLSKVDEVIVSTVVPELQQTYDMLSKDITKKPAKFISAGLKVGINIKCENPKSVGSDRVIRSVAASNKYKENIIIISASSITTIDFISNKKEFMGGLILPGIDLFQKSLYSESSKLPRVDIKASEKVVGNSTVNAMQNGIYHGYKNAVVGIIEDILKEYSLKKEDTKIIVTGSHAEYLKNNKFDFIVEKDLGLYGLNIINSLN</sequence>
<dbReference type="NCBIfam" id="TIGR00671">
    <property type="entry name" value="baf"/>
    <property type="match status" value="1"/>
</dbReference>
<name>A0ABS6FGC3_9FIRM</name>
<comment type="subcellular location">
    <subcellularLocation>
        <location evidence="1 6">Cytoplasm</location>
    </subcellularLocation>
</comment>
<dbReference type="CDD" id="cd24015">
    <property type="entry name" value="ASKHA_NBD_PanK-III"/>
    <property type="match status" value="1"/>
</dbReference>
<feature type="binding site" evidence="6">
    <location>
        <position position="132"/>
    </location>
    <ligand>
        <name>ATP</name>
        <dbReference type="ChEBI" id="CHEBI:30616"/>
    </ligand>
</feature>
<accession>A0ABS6FGC3</accession>